<feature type="compositionally biased region" description="Basic and acidic residues" evidence="2">
    <location>
        <begin position="316"/>
        <end position="335"/>
    </location>
</feature>
<evidence type="ECO:0000259" key="3">
    <source>
        <dbReference type="PROSITE" id="PS50158"/>
    </source>
</evidence>
<dbReference type="SMART" id="SM00343">
    <property type="entry name" value="ZnF_C2HC"/>
    <property type="match status" value="1"/>
</dbReference>
<feature type="compositionally biased region" description="Basic and acidic residues" evidence="2">
    <location>
        <begin position="477"/>
        <end position="504"/>
    </location>
</feature>
<keyword evidence="1" id="KW-0863">Zinc-finger</keyword>
<keyword evidence="5" id="KW-1185">Reference proteome</keyword>
<evidence type="ECO:0000256" key="1">
    <source>
        <dbReference type="PROSITE-ProRule" id="PRU00047"/>
    </source>
</evidence>
<feature type="compositionally biased region" description="Polar residues" evidence="2">
    <location>
        <begin position="186"/>
        <end position="198"/>
    </location>
</feature>
<feature type="compositionally biased region" description="Polar residues" evidence="2">
    <location>
        <begin position="293"/>
        <end position="304"/>
    </location>
</feature>
<dbReference type="InterPro" id="IPR001878">
    <property type="entry name" value="Znf_CCHC"/>
</dbReference>
<dbReference type="STRING" id="1399860.A0A2C5XWD4"/>
<evidence type="ECO:0000256" key="2">
    <source>
        <dbReference type="SAM" id="MobiDB-lite"/>
    </source>
</evidence>
<protein>
    <recommendedName>
        <fullName evidence="3">CCHC-type domain-containing protein</fullName>
    </recommendedName>
</protein>
<organism evidence="4 5">
    <name type="scientific">Ophiocordyceps australis</name>
    <dbReference type="NCBI Taxonomy" id="1399860"/>
    <lineage>
        <taxon>Eukaryota</taxon>
        <taxon>Fungi</taxon>
        <taxon>Dikarya</taxon>
        <taxon>Ascomycota</taxon>
        <taxon>Pezizomycotina</taxon>
        <taxon>Sordariomycetes</taxon>
        <taxon>Hypocreomycetidae</taxon>
        <taxon>Hypocreales</taxon>
        <taxon>Ophiocordycipitaceae</taxon>
        <taxon>Ophiocordyceps</taxon>
    </lineage>
</organism>
<feature type="compositionally biased region" description="Basic and acidic residues" evidence="2">
    <location>
        <begin position="279"/>
        <end position="292"/>
    </location>
</feature>
<feature type="region of interest" description="Disordered" evidence="2">
    <location>
        <begin position="37"/>
        <end position="99"/>
    </location>
</feature>
<feature type="compositionally biased region" description="Low complexity" evidence="2">
    <location>
        <begin position="528"/>
        <end position="541"/>
    </location>
</feature>
<feature type="compositionally biased region" description="Basic residues" evidence="2">
    <location>
        <begin position="269"/>
        <end position="278"/>
    </location>
</feature>
<gene>
    <name evidence="4" type="ORF">CDD81_3508</name>
</gene>
<feature type="compositionally biased region" description="Acidic residues" evidence="2">
    <location>
        <begin position="434"/>
        <end position="446"/>
    </location>
</feature>
<feature type="compositionally biased region" description="Basic residues" evidence="2">
    <location>
        <begin position="56"/>
        <end position="66"/>
    </location>
</feature>
<name>A0A2C5XWD4_9HYPO</name>
<comment type="caution">
    <text evidence="4">The sequence shown here is derived from an EMBL/GenBank/DDBJ whole genome shotgun (WGS) entry which is preliminary data.</text>
</comment>
<dbReference type="InterPro" id="IPR036875">
    <property type="entry name" value="Znf_CCHC_sf"/>
</dbReference>
<dbReference type="PROSITE" id="PS50158">
    <property type="entry name" value="ZF_CCHC"/>
    <property type="match status" value="1"/>
</dbReference>
<feature type="domain" description="CCHC-type" evidence="3">
    <location>
        <begin position="17"/>
        <end position="32"/>
    </location>
</feature>
<proteinExistence type="predicted"/>
<feature type="compositionally biased region" description="Low complexity" evidence="2">
    <location>
        <begin position="305"/>
        <end position="315"/>
    </location>
</feature>
<dbReference type="OrthoDB" id="3550095at2759"/>
<evidence type="ECO:0000313" key="4">
    <source>
        <dbReference type="EMBL" id="PHH59272.1"/>
    </source>
</evidence>
<dbReference type="Pfam" id="PF00098">
    <property type="entry name" value="zf-CCHC"/>
    <property type="match status" value="1"/>
</dbReference>
<feature type="compositionally biased region" description="Pro residues" evidence="2">
    <location>
        <begin position="214"/>
        <end position="229"/>
    </location>
</feature>
<reference evidence="4 5" key="1">
    <citation type="submission" date="2017-06" db="EMBL/GenBank/DDBJ databases">
        <title>Ant-infecting Ophiocordyceps genomes reveal a high diversity of potential behavioral manipulation genes and a possible major role for enterotoxins.</title>
        <authorList>
            <person name="De Bekker C."/>
            <person name="Evans H.C."/>
            <person name="Brachmann A."/>
            <person name="Hughes D.P."/>
        </authorList>
    </citation>
    <scope>NUCLEOTIDE SEQUENCE [LARGE SCALE GENOMIC DNA]</scope>
    <source>
        <strain evidence="4 5">Map64</strain>
    </source>
</reference>
<dbReference type="AlphaFoldDB" id="A0A2C5XWD4"/>
<sequence>MAEAPAGRSGRSQEAQCYNCGSLGHWAVACPEPTRETPAGLAAWRKSSNASQGSSKSHHAGSRRSKAPVITKYAPPVPAHQSHHLAPGMSHYQSPLPSGSGAQLAGLYLPPTAPYQQYGLPPPPQFAAGYHQGTTYAYQSHQYALSAPYGPPPYRQAGFGNGPAMSLGPPPPPPSLPPPPPPGAATGNSTASGSIQSGGSVGRDYRSYASAYPSHPPPPYASHEPPPYTRPTGSSPTSAATLPKPPSTRISHPLPPKPPPSHDQMKPQREHKHRRKQDRHSNHQDKRLRDYRSNSNSHLATVQYSVDISASSWRSSSKDSSTREQTERGESEVKQRNRSPPAPHSPGKTRQAAGPGTAPEVSLKQVATDAVNATPSDSCDTKESEQEPARLRHDIARPSVEGPDTVATVILSEDGVEPLMAHDSTKHDSGLGDEKEDGEIASEDSVESPAQGEEGLAEAKPSSPDMNIVERRKRRHSYESDNDNKRAKRAQSKERALASERCSENESENENLWNTLGVPRQADRQRRGSACSRGSRVSSVSNNTSDLDSLEAELLGRTAKKQKQQESTPPRRQRLERERKTPSKPKRRQTAANSAYSRRW</sequence>
<feature type="region of interest" description="Disordered" evidence="2">
    <location>
        <begin position="154"/>
        <end position="600"/>
    </location>
</feature>
<dbReference type="GO" id="GO:0003676">
    <property type="term" value="F:nucleic acid binding"/>
    <property type="evidence" value="ECO:0007669"/>
    <property type="project" value="InterPro"/>
</dbReference>
<evidence type="ECO:0000313" key="5">
    <source>
        <dbReference type="Proteomes" id="UP000226192"/>
    </source>
</evidence>
<dbReference type="GO" id="GO:0008270">
    <property type="term" value="F:zinc ion binding"/>
    <property type="evidence" value="ECO:0007669"/>
    <property type="project" value="UniProtKB-KW"/>
</dbReference>
<feature type="compositionally biased region" description="Polar residues" evidence="2">
    <location>
        <begin position="590"/>
        <end position="600"/>
    </location>
</feature>
<feature type="compositionally biased region" description="Basic and acidic residues" evidence="2">
    <location>
        <begin position="379"/>
        <end position="396"/>
    </location>
</feature>
<accession>A0A2C5XWD4</accession>
<dbReference type="Gene3D" id="4.10.60.10">
    <property type="entry name" value="Zinc finger, CCHC-type"/>
    <property type="match status" value="1"/>
</dbReference>
<feature type="compositionally biased region" description="Pro residues" evidence="2">
    <location>
        <begin position="168"/>
        <end position="183"/>
    </location>
</feature>
<keyword evidence="1" id="KW-0479">Metal-binding</keyword>
<keyword evidence="1" id="KW-0862">Zinc</keyword>
<dbReference type="EMBL" id="NJET01000221">
    <property type="protein sequence ID" value="PHH59272.1"/>
    <property type="molecule type" value="Genomic_DNA"/>
</dbReference>
<dbReference type="SUPFAM" id="SSF57756">
    <property type="entry name" value="Retrovirus zinc finger-like domains"/>
    <property type="match status" value="1"/>
</dbReference>
<feature type="compositionally biased region" description="Polar residues" evidence="2">
    <location>
        <begin position="231"/>
        <end position="240"/>
    </location>
</feature>
<feature type="compositionally biased region" description="Basic and acidic residues" evidence="2">
    <location>
        <begin position="423"/>
        <end position="433"/>
    </location>
</feature>
<dbReference type="Proteomes" id="UP000226192">
    <property type="component" value="Unassembled WGS sequence"/>
</dbReference>